<name>A0A0A9FSY3_ARUDO</name>
<dbReference type="EMBL" id="GBRH01186478">
    <property type="protein sequence ID" value="JAE11418.1"/>
    <property type="molecule type" value="Transcribed_RNA"/>
</dbReference>
<sequence>MTIIPLTICTEFPLPYDIR</sequence>
<protein>
    <submittedName>
        <fullName evidence="1">Uncharacterized protein</fullName>
    </submittedName>
</protein>
<proteinExistence type="predicted"/>
<accession>A0A0A9FSY3</accession>
<organism evidence="1">
    <name type="scientific">Arundo donax</name>
    <name type="common">Giant reed</name>
    <name type="synonym">Donax arundinaceus</name>
    <dbReference type="NCBI Taxonomy" id="35708"/>
    <lineage>
        <taxon>Eukaryota</taxon>
        <taxon>Viridiplantae</taxon>
        <taxon>Streptophyta</taxon>
        <taxon>Embryophyta</taxon>
        <taxon>Tracheophyta</taxon>
        <taxon>Spermatophyta</taxon>
        <taxon>Magnoliopsida</taxon>
        <taxon>Liliopsida</taxon>
        <taxon>Poales</taxon>
        <taxon>Poaceae</taxon>
        <taxon>PACMAD clade</taxon>
        <taxon>Arundinoideae</taxon>
        <taxon>Arundineae</taxon>
        <taxon>Arundo</taxon>
    </lineage>
</organism>
<reference evidence="1" key="2">
    <citation type="journal article" date="2015" name="Data Brief">
        <title>Shoot transcriptome of the giant reed, Arundo donax.</title>
        <authorList>
            <person name="Barrero R.A."/>
            <person name="Guerrero F.D."/>
            <person name="Moolhuijzen P."/>
            <person name="Goolsby J.A."/>
            <person name="Tidwell J."/>
            <person name="Bellgard S.E."/>
            <person name="Bellgard M.I."/>
        </authorList>
    </citation>
    <scope>NUCLEOTIDE SEQUENCE</scope>
    <source>
        <tissue evidence="1">Shoot tissue taken approximately 20 cm above the soil surface</tissue>
    </source>
</reference>
<reference evidence="1" key="1">
    <citation type="submission" date="2014-09" db="EMBL/GenBank/DDBJ databases">
        <authorList>
            <person name="Magalhaes I.L.F."/>
            <person name="Oliveira U."/>
            <person name="Santos F.R."/>
            <person name="Vidigal T.H.D.A."/>
            <person name="Brescovit A.D."/>
            <person name="Santos A.J."/>
        </authorList>
    </citation>
    <scope>NUCLEOTIDE SEQUENCE</scope>
    <source>
        <tissue evidence="1">Shoot tissue taken approximately 20 cm above the soil surface</tissue>
    </source>
</reference>
<evidence type="ECO:0000313" key="1">
    <source>
        <dbReference type="EMBL" id="JAE11418.1"/>
    </source>
</evidence>
<dbReference type="AlphaFoldDB" id="A0A0A9FSY3"/>